<dbReference type="EMBL" id="GBRH01206518">
    <property type="protein sequence ID" value="JAD91377.1"/>
    <property type="molecule type" value="Transcribed_RNA"/>
</dbReference>
<dbReference type="AlphaFoldDB" id="A0A0A9E5W0"/>
<reference evidence="1" key="1">
    <citation type="submission" date="2014-09" db="EMBL/GenBank/DDBJ databases">
        <authorList>
            <person name="Magalhaes I.L.F."/>
            <person name="Oliveira U."/>
            <person name="Santos F.R."/>
            <person name="Vidigal T.H.D.A."/>
            <person name="Brescovit A.D."/>
            <person name="Santos A.J."/>
        </authorList>
    </citation>
    <scope>NUCLEOTIDE SEQUENCE</scope>
    <source>
        <tissue evidence="1">Shoot tissue taken approximately 20 cm above the soil surface</tissue>
    </source>
</reference>
<name>A0A0A9E5W0_ARUDO</name>
<protein>
    <submittedName>
        <fullName evidence="1">Uncharacterized protein</fullName>
    </submittedName>
</protein>
<sequence length="52" mass="5897">MDWSDQVSRTTPKYKTSSGYLFLCSGNSRLHDLCICMNIREMQSSMLLSCGT</sequence>
<proteinExistence type="predicted"/>
<evidence type="ECO:0000313" key="1">
    <source>
        <dbReference type="EMBL" id="JAD91377.1"/>
    </source>
</evidence>
<accession>A0A0A9E5W0</accession>
<reference evidence="1" key="2">
    <citation type="journal article" date="2015" name="Data Brief">
        <title>Shoot transcriptome of the giant reed, Arundo donax.</title>
        <authorList>
            <person name="Barrero R.A."/>
            <person name="Guerrero F.D."/>
            <person name="Moolhuijzen P."/>
            <person name="Goolsby J.A."/>
            <person name="Tidwell J."/>
            <person name="Bellgard S.E."/>
            <person name="Bellgard M.I."/>
        </authorList>
    </citation>
    <scope>NUCLEOTIDE SEQUENCE</scope>
    <source>
        <tissue evidence="1">Shoot tissue taken approximately 20 cm above the soil surface</tissue>
    </source>
</reference>
<organism evidence="1">
    <name type="scientific">Arundo donax</name>
    <name type="common">Giant reed</name>
    <name type="synonym">Donax arundinaceus</name>
    <dbReference type="NCBI Taxonomy" id="35708"/>
    <lineage>
        <taxon>Eukaryota</taxon>
        <taxon>Viridiplantae</taxon>
        <taxon>Streptophyta</taxon>
        <taxon>Embryophyta</taxon>
        <taxon>Tracheophyta</taxon>
        <taxon>Spermatophyta</taxon>
        <taxon>Magnoliopsida</taxon>
        <taxon>Liliopsida</taxon>
        <taxon>Poales</taxon>
        <taxon>Poaceae</taxon>
        <taxon>PACMAD clade</taxon>
        <taxon>Arundinoideae</taxon>
        <taxon>Arundineae</taxon>
        <taxon>Arundo</taxon>
    </lineage>
</organism>